<comment type="caution">
    <text evidence="15">The sequence shown here is derived from an EMBL/GenBank/DDBJ whole genome shotgun (WGS) entry which is preliminary data.</text>
</comment>
<evidence type="ECO:0000256" key="5">
    <source>
        <dbReference type="ARBA" id="ARBA00022490"/>
    </source>
</evidence>
<organism evidence="15 16">
    <name type="scientific">Mytilus edulis</name>
    <name type="common">Blue mussel</name>
    <dbReference type="NCBI Taxonomy" id="6550"/>
    <lineage>
        <taxon>Eukaryota</taxon>
        <taxon>Metazoa</taxon>
        <taxon>Spiralia</taxon>
        <taxon>Lophotrochozoa</taxon>
        <taxon>Mollusca</taxon>
        <taxon>Bivalvia</taxon>
        <taxon>Autobranchia</taxon>
        <taxon>Pteriomorphia</taxon>
        <taxon>Mytilida</taxon>
        <taxon>Mytiloidea</taxon>
        <taxon>Mytilidae</taxon>
        <taxon>Mytilinae</taxon>
        <taxon>Mytilus</taxon>
    </lineage>
</organism>
<reference evidence="15" key="1">
    <citation type="submission" date="2021-03" db="EMBL/GenBank/DDBJ databases">
        <authorList>
            <person name="Bekaert M."/>
        </authorList>
    </citation>
    <scope>NUCLEOTIDE SEQUENCE</scope>
</reference>
<dbReference type="OrthoDB" id="5539371at2759"/>
<dbReference type="GO" id="GO:0007517">
    <property type="term" value="P:muscle organ development"/>
    <property type="evidence" value="ECO:0007669"/>
    <property type="project" value="UniProtKB-KW"/>
</dbReference>
<dbReference type="InterPro" id="IPR013865">
    <property type="entry name" value="FAM32A"/>
</dbReference>
<keyword evidence="6" id="KW-0690">Ribosome biogenesis</keyword>
<keyword evidence="11 13" id="KW-0472">Membrane</keyword>
<dbReference type="GO" id="GO:0071013">
    <property type="term" value="C:catalytic step 2 spliceosome"/>
    <property type="evidence" value="ECO:0007669"/>
    <property type="project" value="TreeGrafter"/>
</dbReference>
<dbReference type="InterPro" id="IPR007274">
    <property type="entry name" value="Cop_transporter"/>
</dbReference>
<evidence type="ECO:0000313" key="16">
    <source>
        <dbReference type="Proteomes" id="UP000683360"/>
    </source>
</evidence>
<keyword evidence="7" id="KW-0517">Myogenesis</keyword>
<sequence length="373" mass="41989">MADSYSFVKGGKLKLKGHKDKKHKKHKKRKHDEIDTDTPKPEKGDSEKHGGWWLAKKFDDISGNTAIEMDDMRYLSAQDNGRFKLGPPRDEGEEPDPIEILTAVKVNETKIAIKSGYGKYLSIDPDDGVIGRSEAIGAREQWEPVFQEGRMALNGSNNCFLSYDDDGDIVCNSKKAGESEMLKIRLNANIETDPFANIPVEERGKIKDAEINYVKKFQSYQDRKLKISAEDVSSLKKAKKGGVLHECMLTGLVLEMIATVLLSILFESVNVIEFKLPSDRSDNEERVKKVSYSLICKRSAIHVIRVILGYTLMLCVMTMNSWIIVSVLVGCAIGYFLSRPWVYTTKTNLSRPKTNSLLMSDLSYPLLVLKTEI</sequence>
<comment type="similarity">
    <text evidence="4">Belongs to the FRG1 family.</text>
</comment>
<dbReference type="GO" id="GO:0006364">
    <property type="term" value="P:rRNA processing"/>
    <property type="evidence" value="ECO:0007669"/>
    <property type="project" value="UniProtKB-KW"/>
</dbReference>
<dbReference type="InterPro" id="IPR008999">
    <property type="entry name" value="Actin-crosslinking"/>
</dbReference>
<dbReference type="Pfam" id="PF08555">
    <property type="entry name" value="FAM32A"/>
    <property type="match status" value="1"/>
</dbReference>
<keyword evidence="8" id="KW-0698">rRNA processing</keyword>
<dbReference type="Proteomes" id="UP000683360">
    <property type="component" value="Unassembled WGS sequence"/>
</dbReference>
<evidence type="ECO:0000256" key="9">
    <source>
        <dbReference type="ARBA" id="ARBA00022692"/>
    </source>
</evidence>
<keyword evidence="12" id="KW-0539">Nucleus</keyword>
<feature type="region of interest" description="Disordered" evidence="14">
    <location>
        <begin position="1"/>
        <end position="50"/>
    </location>
</feature>
<evidence type="ECO:0000256" key="6">
    <source>
        <dbReference type="ARBA" id="ARBA00022517"/>
    </source>
</evidence>
<feature type="compositionally biased region" description="Basic and acidic residues" evidence="14">
    <location>
        <begin position="31"/>
        <end position="50"/>
    </location>
</feature>
<dbReference type="PANTHER" id="PTHR12928">
    <property type="entry name" value="FRG1 PROTEIN"/>
    <property type="match status" value="1"/>
</dbReference>
<evidence type="ECO:0000256" key="4">
    <source>
        <dbReference type="ARBA" id="ARBA00010878"/>
    </source>
</evidence>
<accession>A0A8S3Q7G3</accession>
<dbReference type="GO" id="GO:0051015">
    <property type="term" value="F:actin filament binding"/>
    <property type="evidence" value="ECO:0007669"/>
    <property type="project" value="TreeGrafter"/>
</dbReference>
<comment type="similarity">
    <text evidence="13">Belongs to the copper transporter (Ctr) (TC 1.A.56) family. SLC31A subfamily.</text>
</comment>
<dbReference type="Gene3D" id="2.80.10.50">
    <property type="match status" value="1"/>
</dbReference>
<evidence type="ECO:0000256" key="13">
    <source>
        <dbReference type="RuleBase" id="RU367022"/>
    </source>
</evidence>
<evidence type="ECO:0000256" key="8">
    <source>
        <dbReference type="ARBA" id="ARBA00022552"/>
    </source>
</evidence>
<dbReference type="CDD" id="cd23338">
    <property type="entry name" value="beta-trefoil_FSCN_FRG1"/>
    <property type="match status" value="1"/>
</dbReference>
<evidence type="ECO:0000256" key="7">
    <source>
        <dbReference type="ARBA" id="ARBA00022541"/>
    </source>
</evidence>
<name>A0A8S3Q7G3_MYTED</name>
<evidence type="ECO:0000256" key="12">
    <source>
        <dbReference type="ARBA" id="ARBA00023242"/>
    </source>
</evidence>
<evidence type="ECO:0000256" key="2">
    <source>
        <dbReference type="ARBA" id="ARBA00004496"/>
    </source>
</evidence>
<protein>
    <recommendedName>
        <fullName evidence="13">Copper transport protein</fullName>
    </recommendedName>
</protein>
<dbReference type="GO" id="GO:0005730">
    <property type="term" value="C:nucleolus"/>
    <property type="evidence" value="ECO:0007669"/>
    <property type="project" value="UniProtKB-SubCell"/>
</dbReference>
<evidence type="ECO:0000256" key="10">
    <source>
        <dbReference type="ARBA" id="ARBA00022989"/>
    </source>
</evidence>
<keyword evidence="5" id="KW-0963">Cytoplasm</keyword>
<keyword evidence="10 13" id="KW-1133">Transmembrane helix</keyword>
<keyword evidence="13" id="KW-0186">Copper</keyword>
<dbReference type="FunFam" id="2.80.10.50:FF:000061">
    <property type="entry name" value="Protein FRG1"/>
    <property type="match status" value="1"/>
</dbReference>
<dbReference type="GO" id="GO:0055120">
    <property type="term" value="C:striated muscle dense body"/>
    <property type="evidence" value="ECO:0007669"/>
    <property type="project" value="TreeGrafter"/>
</dbReference>
<dbReference type="EMBL" id="CAJPWZ010000326">
    <property type="protein sequence ID" value="CAG2190352.1"/>
    <property type="molecule type" value="Genomic_DNA"/>
</dbReference>
<dbReference type="GO" id="GO:0016020">
    <property type="term" value="C:membrane"/>
    <property type="evidence" value="ECO:0007669"/>
    <property type="project" value="UniProtKB-SubCell"/>
</dbReference>
<evidence type="ECO:0000256" key="11">
    <source>
        <dbReference type="ARBA" id="ARBA00023136"/>
    </source>
</evidence>
<dbReference type="Pfam" id="PF04145">
    <property type="entry name" value="Ctr"/>
    <property type="match status" value="1"/>
</dbReference>
<dbReference type="GO" id="GO:0015030">
    <property type="term" value="C:Cajal body"/>
    <property type="evidence" value="ECO:0007669"/>
    <property type="project" value="UniProtKB-SubCell"/>
</dbReference>
<evidence type="ECO:0000256" key="1">
    <source>
        <dbReference type="ARBA" id="ARBA00004408"/>
    </source>
</evidence>
<keyword evidence="13" id="KW-0187">Copper transport</keyword>
<comment type="subcellular location">
    <subcellularLocation>
        <location evidence="2">Cytoplasm</location>
    </subcellularLocation>
    <subcellularLocation>
        <location evidence="13">Membrane</location>
        <topology evidence="13">Multi-pass membrane protein</topology>
    </subcellularLocation>
    <subcellularLocation>
        <location evidence="1">Nucleus</location>
        <location evidence="1">Cajal body</location>
    </subcellularLocation>
    <subcellularLocation>
        <location evidence="3">Nucleus</location>
        <location evidence="3">Nucleolus</location>
    </subcellularLocation>
</comment>
<dbReference type="Pfam" id="PF06229">
    <property type="entry name" value="FRG1"/>
    <property type="match status" value="1"/>
</dbReference>
<proteinExistence type="inferred from homology"/>
<feature type="transmembrane region" description="Helical" evidence="13">
    <location>
        <begin position="307"/>
        <end position="337"/>
    </location>
</feature>
<dbReference type="GO" id="GO:0005375">
    <property type="term" value="F:copper ion transmembrane transporter activity"/>
    <property type="evidence" value="ECO:0007669"/>
    <property type="project" value="UniProtKB-UniRule"/>
</dbReference>
<gene>
    <name evidence="15" type="ORF">MEDL_5655</name>
</gene>
<feature type="compositionally biased region" description="Basic residues" evidence="14">
    <location>
        <begin position="11"/>
        <end position="30"/>
    </location>
</feature>
<dbReference type="InterPro" id="IPR010414">
    <property type="entry name" value="FRG1"/>
</dbReference>
<dbReference type="PANTHER" id="PTHR12928:SF0">
    <property type="entry name" value="FSHD REGION GENE 1"/>
    <property type="match status" value="1"/>
</dbReference>
<keyword evidence="13" id="KW-0813">Transport</keyword>
<keyword evidence="16" id="KW-1185">Reference proteome</keyword>
<dbReference type="AlphaFoldDB" id="A0A8S3Q7G3"/>
<evidence type="ECO:0000256" key="3">
    <source>
        <dbReference type="ARBA" id="ARBA00004604"/>
    </source>
</evidence>
<keyword evidence="13" id="KW-0406">Ion transport</keyword>
<dbReference type="SUPFAM" id="SSF50405">
    <property type="entry name" value="Actin-crosslinking proteins"/>
    <property type="match status" value="1"/>
</dbReference>
<evidence type="ECO:0000256" key="14">
    <source>
        <dbReference type="SAM" id="MobiDB-lite"/>
    </source>
</evidence>
<keyword evidence="9 13" id="KW-0812">Transmembrane</keyword>
<evidence type="ECO:0000313" key="15">
    <source>
        <dbReference type="EMBL" id="CAG2190352.1"/>
    </source>
</evidence>